<dbReference type="Gene3D" id="1.20.1250.20">
    <property type="entry name" value="MFS general substrate transporter like domains"/>
    <property type="match status" value="1"/>
</dbReference>
<sequence>MWRNRNVWIILTGEFVAGLGLWLGVIGNLEFMQEKVPSDFVKSLLLAGGLVAGIAVGPYAGRLTDQISKKMVMLISGFVRIISVIFMFIAISTGSIWWMLVFSVLIQTSAAFYFPALQAAIPLIVADRELLQLNGVHMNVATLSRIIGTALAGVLLVALPLSMIYTGSLVAYILLFILTCFLNIDEPTTKQALSTETKKAARMKNERRLEKTSPQEKMSFKDVFPVIQGLPIVFMTLLLSLIPLLFLGGFNLLVINISELQDSSAIKGWIYTAEGISFMLGAFLIKHISSKSSPYTILFSSAFLIGLSQFLLYMADIPIITIIAFVLFGFSVGCFFPTAATIFQTKVPKDFHGRFFSFRNMLDRIIFQIVLLITGFLLDLIGLQLMCALYGGLTIIMTSIFYLKNKQEIKQNNHILPVKKEKGIST</sequence>
<name>A0A6B3TMC8_9BACI</name>
<feature type="transmembrane region" description="Helical" evidence="7">
    <location>
        <begin position="72"/>
        <end position="91"/>
    </location>
</feature>
<dbReference type="Proteomes" id="UP000481621">
    <property type="component" value="Unassembled WGS sequence"/>
</dbReference>
<accession>A0A6B3TMC8</accession>
<evidence type="ECO:0000256" key="3">
    <source>
        <dbReference type="ARBA" id="ARBA00022475"/>
    </source>
</evidence>
<keyword evidence="5 7" id="KW-1133">Transmembrane helix</keyword>
<organism evidence="9 10">
    <name type="scientific">Neobacillus thermocopriae</name>
    <dbReference type="NCBI Taxonomy" id="1215031"/>
    <lineage>
        <taxon>Bacteria</taxon>
        <taxon>Bacillati</taxon>
        <taxon>Bacillota</taxon>
        <taxon>Bacilli</taxon>
        <taxon>Bacillales</taxon>
        <taxon>Bacillaceae</taxon>
        <taxon>Neobacillus</taxon>
    </lineage>
</organism>
<dbReference type="PANTHER" id="PTHR43266:SF7">
    <property type="entry name" value="TRANSPORTER, PUTATIVE-RELATED"/>
    <property type="match status" value="1"/>
</dbReference>
<keyword evidence="6 7" id="KW-0472">Membrane</keyword>
<evidence type="ECO:0000259" key="8">
    <source>
        <dbReference type="PROSITE" id="PS50850"/>
    </source>
</evidence>
<dbReference type="GO" id="GO:0022857">
    <property type="term" value="F:transmembrane transporter activity"/>
    <property type="evidence" value="ECO:0007669"/>
    <property type="project" value="InterPro"/>
</dbReference>
<evidence type="ECO:0000256" key="7">
    <source>
        <dbReference type="SAM" id="Phobius"/>
    </source>
</evidence>
<evidence type="ECO:0000256" key="1">
    <source>
        <dbReference type="ARBA" id="ARBA00004651"/>
    </source>
</evidence>
<evidence type="ECO:0000256" key="2">
    <source>
        <dbReference type="ARBA" id="ARBA00022448"/>
    </source>
</evidence>
<dbReference type="PANTHER" id="PTHR43266">
    <property type="entry name" value="MACROLIDE-EFFLUX PROTEIN"/>
    <property type="match status" value="1"/>
</dbReference>
<feature type="transmembrane region" description="Helical" evidence="7">
    <location>
        <begin position="297"/>
        <end position="313"/>
    </location>
</feature>
<evidence type="ECO:0000256" key="6">
    <source>
        <dbReference type="ARBA" id="ARBA00023136"/>
    </source>
</evidence>
<feature type="transmembrane region" description="Helical" evidence="7">
    <location>
        <begin position="223"/>
        <end position="248"/>
    </location>
</feature>
<feature type="transmembrane region" description="Helical" evidence="7">
    <location>
        <begin position="319"/>
        <end position="340"/>
    </location>
</feature>
<feature type="transmembrane region" description="Helical" evidence="7">
    <location>
        <begin position="7"/>
        <end position="28"/>
    </location>
</feature>
<feature type="transmembrane region" description="Helical" evidence="7">
    <location>
        <begin position="383"/>
        <end position="403"/>
    </location>
</feature>
<dbReference type="SUPFAM" id="SSF103473">
    <property type="entry name" value="MFS general substrate transporter"/>
    <property type="match status" value="1"/>
</dbReference>
<dbReference type="CDD" id="cd06173">
    <property type="entry name" value="MFS_MefA_like"/>
    <property type="match status" value="1"/>
</dbReference>
<dbReference type="RefSeq" id="WP_163250382.1">
    <property type="nucleotide sequence ID" value="NZ_JAAIUV010000003.1"/>
</dbReference>
<dbReference type="PROSITE" id="PS50850">
    <property type="entry name" value="MFS"/>
    <property type="match status" value="1"/>
</dbReference>
<evidence type="ECO:0000256" key="5">
    <source>
        <dbReference type="ARBA" id="ARBA00022989"/>
    </source>
</evidence>
<gene>
    <name evidence="9" type="ORF">G4Z05_02860</name>
</gene>
<keyword evidence="3" id="KW-1003">Cell membrane</keyword>
<feature type="transmembrane region" description="Helical" evidence="7">
    <location>
        <begin position="97"/>
        <end position="126"/>
    </location>
</feature>
<evidence type="ECO:0000313" key="10">
    <source>
        <dbReference type="Proteomes" id="UP000481621"/>
    </source>
</evidence>
<evidence type="ECO:0000256" key="4">
    <source>
        <dbReference type="ARBA" id="ARBA00022692"/>
    </source>
</evidence>
<evidence type="ECO:0000313" key="9">
    <source>
        <dbReference type="EMBL" id="NEX77828.1"/>
    </source>
</evidence>
<feature type="transmembrane region" description="Helical" evidence="7">
    <location>
        <begin position="40"/>
        <end position="60"/>
    </location>
</feature>
<reference evidence="9" key="1">
    <citation type="submission" date="2020-02" db="EMBL/GenBank/DDBJ databases">
        <title>Bacillus sedimentmangrovi sp. nov., isolated from sediment of the mangrove ecosystem.</title>
        <authorList>
            <person name="Liu G."/>
        </authorList>
    </citation>
    <scope>NUCLEOTIDE SEQUENCE [LARGE SCALE GENOMIC DNA]</scope>
    <source>
        <strain evidence="9">SgZ-7</strain>
    </source>
</reference>
<comment type="caution">
    <text evidence="9">The sequence shown here is derived from an EMBL/GenBank/DDBJ whole genome shotgun (WGS) entry which is preliminary data.</text>
</comment>
<dbReference type="Pfam" id="PF07690">
    <property type="entry name" value="MFS_1"/>
    <property type="match status" value="2"/>
</dbReference>
<protein>
    <submittedName>
        <fullName evidence="9">MFS transporter</fullName>
    </submittedName>
</protein>
<keyword evidence="2" id="KW-0813">Transport</keyword>
<dbReference type="InterPro" id="IPR036259">
    <property type="entry name" value="MFS_trans_sf"/>
</dbReference>
<dbReference type="GO" id="GO:0005886">
    <property type="term" value="C:plasma membrane"/>
    <property type="evidence" value="ECO:0007669"/>
    <property type="project" value="UniProtKB-SubCell"/>
</dbReference>
<dbReference type="InterPro" id="IPR011701">
    <property type="entry name" value="MFS"/>
</dbReference>
<feature type="domain" description="Major facilitator superfamily (MFS) profile" evidence="8">
    <location>
        <begin position="6"/>
        <end position="406"/>
    </location>
</feature>
<feature type="transmembrane region" description="Helical" evidence="7">
    <location>
        <begin position="138"/>
        <end position="158"/>
    </location>
</feature>
<dbReference type="EMBL" id="JAAIUV010000003">
    <property type="protein sequence ID" value="NEX77828.1"/>
    <property type="molecule type" value="Genomic_DNA"/>
</dbReference>
<keyword evidence="4 7" id="KW-0812">Transmembrane</keyword>
<dbReference type="AlphaFoldDB" id="A0A6B3TMC8"/>
<feature type="transmembrane region" description="Helical" evidence="7">
    <location>
        <begin position="268"/>
        <end position="285"/>
    </location>
</feature>
<comment type="subcellular location">
    <subcellularLocation>
        <location evidence="1">Cell membrane</location>
        <topology evidence="1">Multi-pass membrane protein</topology>
    </subcellularLocation>
</comment>
<keyword evidence="10" id="KW-1185">Reference proteome</keyword>
<proteinExistence type="predicted"/>
<dbReference type="InterPro" id="IPR020846">
    <property type="entry name" value="MFS_dom"/>
</dbReference>